<dbReference type="Pfam" id="PF24883">
    <property type="entry name" value="NPHP3_N"/>
    <property type="match status" value="1"/>
</dbReference>
<dbReference type="RefSeq" id="WP_380118151.1">
    <property type="nucleotide sequence ID" value="NZ_JBHSIU010000031.1"/>
</dbReference>
<name>A0ABV9W083_9ACTN</name>
<dbReference type="Gene3D" id="1.25.40.10">
    <property type="entry name" value="Tetratricopeptide repeat domain"/>
    <property type="match status" value="7"/>
</dbReference>
<reference evidence="4" key="1">
    <citation type="journal article" date="2019" name="Int. J. Syst. Evol. Microbiol.">
        <title>The Global Catalogue of Microorganisms (GCM) 10K type strain sequencing project: providing services to taxonomists for standard genome sequencing and annotation.</title>
        <authorList>
            <consortium name="The Broad Institute Genomics Platform"/>
            <consortium name="The Broad Institute Genome Sequencing Center for Infectious Disease"/>
            <person name="Wu L."/>
            <person name="Ma J."/>
        </authorList>
    </citation>
    <scope>NUCLEOTIDE SEQUENCE [LARGE SCALE GENOMIC DNA]</scope>
    <source>
        <strain evidence="4">CGMCC 4.7152</strain>
    </source>
</reference>
<dbReference type="EMBL" id="JBHSIU010000031">
    <property type="protein sequence ID" value="MFC5001280.1"/>
    <property type="molecule type" value="Genomic_DNA"/>
</dbReference>
<organism evidence="3 4">
    <name type="scientific">Dactylosporangium cerinum</name>
    <dbReference type="NCBI Taxonomy" id="1434730"/>
    <lineage>
        <taxon>Bacteria</taxon>
        <taxon>Bacillati</taxon>
        <taxon>Actinomycetota</taxon>
        <taxon>Actinomycetes</taxon>
        <taxon>Micromonosporales</taxon>
        <taxon>Micromonosporaceae</taxon>
        <taxon>Dactylosporangium</taxon>
    </lineage>
</organism>
<evidence type="ECO:0000313" key="4">
    <source>
        <dbReference type="Proteomes" id="UP001595912"/>
    </source>
</evidence>
<keyword evidence="4" id="KW-1185">Reference proteome</keyword>
<evidence type="ECO:0000313" key="3">
    <source>
        <dbReference type="EMBL" id="MFC5001280.1"/>
    </source>
</evidence>
<dbReference type="SUPFAM" id="SSF48452">
    <property type="entry name" value="TPR-like"/>
    <property type="match status" value="3"/>
</dbReference>
<evidence type="ECO:0000256" key="1">
    <source>
        <dbReference type="ARBA" id="ARBA00022737"/>
    </source>
</evidence>
<proteinExistence type="predicted"/>
<dbReference type="PANTHER" id="PTHR47925">
    <property type="entry name" value="OS01G0913400 PROTEIN-RELATED"/>
    <property type="match status" value="1"/>
</dbReference>
<comment type="caution">
    <text evidence="3">The sequence shown here is derived from an EMBL/GenBank/DDBJ whole genome shotgun (WGS) entry which is preliminary data.</text>
</comment>
<accession>A0ABV9W083</accession>
<sequence>MIPLHWQRSSITTNAADRTTFVAKRDKATPRGVPLRPVPGHSWRMAGFRDFALHVRPARGVGTDACGAGPAQCDHAAMRGGPVAVDARLVAGYVIARAVRTALPGAGRQPTEPGLDRLHQVVTAKLGPHPVLDDLAEEAARPDGQVSELTRQQLELAVTAAARRDGAFGQAVTELVTQLHTAEQARGAPVVAGPGAATFAGDAHVDARDGGVAVGQVGGNVNIGRDPAGQRPDPPGVAGAAVPRSYGFGVRGGVGIGHIAGNAEFHLYPVAPGEARPVRSAYLQQVARIAPPRLRDRDAELAELAGFCLDDHRGPYVWWRAGPWAGKSALLSTFVRTPPPELADRVRLVSFFITARLAGQDTRDAFTTVLTEQLCELTRRDLPSAADEATREAVLLELLEQAATACQADGARLVLVVDGLDEDRSLTVGAHSIAGLLPASPPAGMRVIVAGRPNPPIPDDVEAWHPLRDDGIIRLLGDSPHARDLQQRSQAELKRLLNGSGAEQDLLGLLTAARGGLSGPDLRELTGADLVQIEGALHTVAGRTFTRRVATWSPESSPEIYLLGHEELQHAAVQYLGRSRLTGYQQRLHAWAATYRSPRDGREPWPDTTPEYLLRGYARMLETTGDGDRLVALVTDLSRHNRMLDVSGGDAAAVAEIEAAHGLLMAGETPDLLAVARLSMHRRRLDSRNVNISTDLPAVWALIGEPTRAEALARGFTDPDRQAEALAGVAEAVAGTGDLDHAVRIVNSLPDPARQIEALAKIAAATVEAGDLDRAAQIARDIPDPGRQAEAVAKVAAAAVAAGDLDRAAQIARDIPDPNQQAKALLKVTEAAVSNGDPRHALRVADSITTDAYLRAAALTSVAEAAARTGDLDHAEQIASSIPDPFLRVGALTAVAAAAAGTGRLDQARHLAVDAERIAHRITHPHSQASALASVVNAAVSAGDLDHAEQVADSIAEPENRVKAIAAVAKASSSIGDHARRLIADAETMVHEITGPWSQRWAVEKLVEAAMSTGDLDDAVRIAHSLADLSDQAEVLATIAEAAAGAGDLDRAEGIAESTGHSSHQLDALRSVAEAAISMGDRGRAERIARSAAVVAAGKGAGLMATATAQGLQATVAAAAAGIGDLADVARIVGHVAEPDRQALMLAQTAARTDDLACARQLITDAERVARGITNSYDQGRVLASVAEASANIGDADRAARIAHSITDGGHRKWAMAKVIDIVARTGDLDHAQRLAYGVSDRRPRADALTSVAGAAARNGGLDRARRLAADAERTARGITDPDRQAETLADVARATAAAGDTDRAQRIARAITDPARRARTLAGIAATVADIGDVDRAAQIANGITESNQRTEALAKVAKAIAGTGNLDRAVKIATSISSTYVRTDVLIEIADAAARTGDLERALRIARAVTEPYRQVDVLTMIAEATAGEGNLSESRRIAAYAESIARGMSHPHSQADALTDVARAVATAGDLDGAERIARSVSEPYFQGRVLNAVAKVLATSGDLDGAERIARSITDPAQQAETLAGVAEAAADVDDLDRAERVTNDAVRIGLWIESQFEYKWVEAASRVAAAAARTGDLDVAERIARSIPDPRAPRFGQSRVPDFPLNEALASVAEAAATSGDLDRAERIAQSMPDRAMYTTNRADSPQGVTLTSIAMAAARAGDVDRAERVARSIPDRDGQARALAGIAEVVGHPAADRLLGAAFGVGSWLIPLPVLAKLQPNLVVQIADEVQHADARMPAGQQDADA</sequence>
<protein>
    <recommendedName>
        <fullName evidence="2">Nephrocystin 3-like N-terminal domain-containing protein</fullName>
    </recommendedName>
</protein>
<feature type="domain" description="Nephrocystin 3-like N-terminal" evidence="2">
    <location>
        <begin position="313"/>
        <end position="425"/>
    </location>
</feature>
<dbReference type="PANTHER" id="PTHR47925:SF84">
    <property type="entry name" value="PENTATRICOPEPTIDE REPEAT-CONTAINING PROTEIN"/>
    <property type="match status" value="1"/>
</dbReference>
<gene>
    <name evidence="3" type="ORF">ACFPIJ_26015</name>
</gene>
<evidence type="ECO:0000259" key="2">
    <source>
        <dbReference type="Pfam" id="PF24883"/>
    </source>
</evidence>
<dbReference type="InterPro" id="IPR011990">
    <property type="entry name" value="TPR-like_helical_dom_sf"/>
</dbReference>
<dbReference type="Proteomes" id="UP001595912">
    <property type="component" value="Unassembled WGS sequence"/>
</dbReference>
<keyword evidence="1" id="KW-0677">Repeat</keyword>
<dbReference type="InterPro" id="IPR056884">
    <property type="entry name" value="NPHP3-like_N"/>
</dbReference>